<keyword evidence="3" id="KW-1185">Reference proteome</keyword>
<comment type="caution">
    <text evidence="2">The sequence shown here is derived from an EMBL/GenBank/DDBJ whole genome shotgun (WGS) entry which is preliminary data.</text>
</comment>
<dbReference type="RefSeq" id="WP_089608774.1">
    <property type="nucleotide sequence ID" value="NZ_CP022121.1"/>
</dbReference>
<name>A0ABT1Y2K4_9FIRM</name>
<dbReference type="Proteomes" id="UP001524944">
    <property type="component" value="Unassembled WGS sequence"/>
</dbReference>
<evidence type="ECO:0000256" key="1">
    <source>
        <dbReference type="SAM" id="SignalP"/>
    </source>
</evidence>
<accession>A0ABT1Y2K4</accession>
<dbReference type="EMBL" id="JANPWE010000002">
    <property type="protein sequence ID" value="MCR6545105.1"/>
    <property type="molecule type" value="Genomic_DNA"/>
</dbReference>
<proteinExistence type="predicted"/>
<dbReference type="Pfam" id="PF10925">
    <property type="entry name" value="DUF2680"/>
    <property type="match status" value="1"/>
</dbReference>
<organism evidence="2 3">
    <name type="scientific">Dehalobacterium formicoaceticum</name>
    <dbReference type="NCBI Taxonomy" id="51515"/>
    <lineage>
        <taxon>Bacteria</taxon>
        <taxon>Bacillati</taxon>
        <taxon>Bacillota</taxon>
        <taxon>Clostridia</taxon>
        <taxon>Eubacteriales</taxon>
        <taxon>Peptococcaceae</taxon>
        <taxon>Dehalobacterium</taxon>
    </lineage>
</organism>
<keyword evidence="1" id="KW-0732">Signal</keyword>
<gene>
    <name evidence="2" type="ORF">NVS47_06180</name>
</gene>
<evidence type="ECO:0000313" key="2">
    <source>
        <dbReference type="EMBL" id="MCR6545105.1"/>
    </source>
</evidence>
<sequence length="164" mass="16934">MKNLKKLVATVAIVGVLATAGVALAAELRSPAEIASDVTGMTLAQVNEERAAGKTYGQIAQDAGQLDQFKADMLEQKKALLDQRVAEGRLTQEQADEIYQNMEERQALCDGTGIGRKDGACGAGIGNCNGKGNGMGQGMMRQGMGRGMGQGMGAGWGNGASNGK</sequence>
<feature type="chain" id="PRO_5045213179" evidence="1">
    <location>
        <begin position="26"/>
        <end position="164"/>
    </location>
</feature>
<feature type="signal peptide" evidence="1">
    <location>
        <begin position="1"/>
        <end position="25"/>
    </location>
</feature>
<protein>
    <submittedName>
        <fullName evidence="2">YckD family protein</fullName>
    </submittedName>
</protein>
<evidence type="ECO:0000313" key="3">
    <source>
        <dbReference type="Proteomes" id="UP001524944"/>
    </source>
</evidence>
<dbReference type="InterPro" id="IPR024485">
    <property type="entry name" value="DUF2680"/>
</dbReference>
<reference evidence="2 3" key="1">
    <citation type="submission" date="2022-08" db="EMBL/GenBank/DDBJ databases">
        <title>Proteogenomics of the novel Dehalobacterium formicoaceticum strain EZ94 highlights a key role of methyltransferases during anaerobic dichloromethane degradation.</title>
        <authorList>
            <person name="Wasmund K."/>
        </authorList>
    </citation>
    <scope>NUCLEOTIDE SEQUENCE [LARGE SCALE GENOMIC DNA]</scope>
    <source>
        <strain evidence="2 3">EZ94</strain>
    </source>
</reference>